<protein>
    <submittedName>
        <fullName evidence="1">Uncharacterized protein</fullName>
    </submittedName>
</protein>
<comment type="caution">
    <text evidence="1">The sequence shown here is derived from an EMBL/GenBank/DDBJ whole genome shotgun (WGS) entry which is preliminary data.</text>
</comment>
<accession>A0ACC0YH55</accession>
<keyword evidence="2" id="KW-1185">Reference proteome</keyword>
<organism evidence="1 2">
    <name type="scientific">Pistacia integerrima</name>
    <dbReference type="NCBI Taxonomy" id="434235"/>
    <lineage>
        <taxon>Eukaryota</taxon>
        <taxon>Viridiplantae</taxon>
        <taxon>Streptophyta</taxon>
        <taxon>Embryophyta</taxon>
        <taxon>Tracheophyta</taxon>
        <taxon>Spermatophyta</taxon>
        <taxon>Magnoliopsida</taxon>
        <taxon>eudicotyledons</taxon>
        <taxon>Gunneridae</taxon>
        <taxon>Pentapetalae</taxon>
        <taxon>rosids</taxon>
        <taxon>malvids</taxon>
        <taxon>Sapindales</taxon>
        <taxon>Anacardiaceae</taxon>
        <taxon>Pistacia</taxon>
    </lineage>
</organism>
<gene>
    <name evidence="1" type="ORF">Pint_22575</name>
</gene>
<dbReference type="EMBL" id="CM047741">
    <property type="protein sequence ID" value="KAJ0037594.1"/>
    <property type="molecule type" value="Genomic_DNA"/>
</dbReference>
<evidence type="ECO:0000313" key="1">
    <source>
        <dbReference type="EMBL" id="KAJ0037594.1"/>
    </source>
</evidence>
<dbReference type="Proteomes" id="UP001163603">
    <property type="component" value="Chromosome 6"/>
</dbReference>
<reference evidence="2" key="1">
    <citation type="journal article" date="2023" name="G3 (Bethesda)">
        <title>Genome assembly and association tests identify interacting loci associated with vigor, precocity, and sex in interspecific pistachio rootstocks.</title>
        <authorList>
            <person name="Palmer W."/>
            <person name="Jacygrad E."/>
            <person name="Sagayaradj S."/>
            <person name="Cavanaugh K."/>
            <person name="Han R."/>
            <person name="Bertier L."/>
            <person name="Beede B."/>
            <person name="Kafkas S."/>
            <person name="Golino D."/>
            <person name="Preece J."/>
            <person name="Michelmore R."/>
        </authorList>
    </citation>
    <scope>NUCLEOTIDE SEQUENCE [LARGE SCALE GENOMIC DNA]</scope>
</reference>
<evidence type="ECO:0000313" key="2">
    <source>
        <dbReference type="Proteomes" id="UP001163603"/>
    </source>
</evidence>
<proteinExistence type="predicted"/>
<name>A0ACC0YH55_9ROSI</name>
<sequence length="130" mass="14456">MRTRMRTVSNLRPLAIAEVFKNVVIKARKEAELETAVIEKLKRRFKVSQGNPTPFGATARDGGVKFCIFSSNAVSATLCLITLSDLQEAVVSRGQFGVLAPDDNCWPQMVCMVRNSEDEVVASFTYFNSY</sequence>